<dbReference type="InterPro" id="IPR038657">
    <property type="entry name" value="Ribosomal_bL19_sf"/>
</dbReference>
<dbReference type="InterPro" id="IPR001857">
    <property type="entry name" value="Ribosomal_bL19"/>
</dbReference>
<reference evidence="5" key="1">
    <citation type="journal article" date="2014" name="Nucleic Acids Res.">
        <title>The evolutionary dynamics of variant antigen genes in Babesia reveal a history of genomic innovation underlying host-parasite interaction.</title>
        <authorList>
            <person name="Jackson A.P."/>
            <person name="Otto T.D."/>
            <person name="Darby A."/>
            <person name="Ramaprasad A."/>
            <person name="Xia D."/>
            <person name="Echaide I.E."/>
            <person name="Farber M."/>
            <person name="Gahlot S."/>
            <person name="Gamble J."/>
            <person name="Gupta D."/>
            <person name="Gupta Y."/>
            <person name="Jackson L."/>
            <person name="Malandrin L."/>
            <person name="Malas T.B."/>
            <person name="Moussa E."/>
            <person name="Nair M."/>
            <person name="Reid A.J."/>
            <person name="Sanders M."/>
            <person name="Sharma J."/>
            <person name="Tracey A."/>
            <person name="Quail M.A."/>
            <person name="Weir W."/>
            <person name="Wastling J.M."/>
            <person name="Hall N."/>
            <person name="Willadsen P."/>
            <person name="Lingelbach K."/>
            <person name="Shiels B."/>
            <person name="Tait A."/>
            <person name="Berriman M."/>
            <person name="Allred D.R."/>
            <person name="Pain A."/>
        </authorList>
    </citation>
    <scope>NUCLEOTIDE SEQUENCE</scope>
    <source>
        <strain evidence="5">1802A</strain>
    </source>
</reference>
<dbReference type="EMBL" id="JAHBMH010000024">
    <property type="protein sequence ID" value="KAK1938617.1"/>
    <property type="molecule type" value="Genomic_DNA"/>
</dbReference>
<evidence type="ECO:0000256" key="2">
    <source>
        <dbReference type="ARBA" id="ARBA00022980"/>
    </source>
</evidence>
<dbReference type="Pfam" id="PF01245">
    <property type="entry name" value="Ribosomal_L19"/>
    <property type="match status" value="1"/>
</dbReference>
<keyword evidence="6" id="KW-1185">Reference proteome</keyword>
<evidence type="ECO:0000313" key="6">
    <source>
        <dbReference type="Proteomes" id="UP001195914"/>
    </source>
</evidence>
<keyword evidence="3" id="KW-0687">Ribonucleoprotein</keyword>
<gene>
    <name evidence="5" type="ORF">X943_002736</name>
</gene>
<dbReference type="SUPFAM" id="SSF50104">
    <property type="entry name" value="Translation proteins SH3-like domain"/>
    <property type="match status" value="1"/>
</dbReference>
<dbReference type="PANTHER" id="PTHR15680">
    <property type="entry name" value="RIBOSOMAL PROTEIN L19"/>
    <property type="match status" value="1"/>
</dbReference>
<dbReference type="GO" id="GO:0006412">
    <property type="term" value="P:translation"/>
    <property type="evidence" value="ECO:0007669"/>
    <property type="project" value="InterPro"/>
</dbReference>
<comment type="similarity">
    <text evidence="1">Belongs to the bacterial ribosomal protein bL19 family.</text>
</comment>
<evidence type="ECO:0000256" key="4">
    <source>
        <dbReference type="ARBA" id="ARBA00035376"/>
    </source>
</evidence>
<dbReference type="PRINTS" id="PR00061">
    <property type="entry name" value="RIBOSOMALL19"/>
</dbReference>
<dbReference type="GO" id="GO:0003735">
    <property type="term" value="F:structural constituent of ribosome"/>
    <property type="evidence" value="ECO:0007669"/>
    <property type="project" value="InterPro"/>
</dbReference>
<keyword evidence="2 5" id="KW-0689">Ribosomal protein</keyword>
<evidence type="ECO:0000256" key="3">
    <source>
        <dbReference type="ARBA" id="ARBA00023274"/>
    </source>
</evidence>
<dbReference type="InterPro" id="IPR008991">
    <property type="entry name" value="Translation_prot_SH3-like_sf"/>
</dbReference>
<accession>A0AAD9LK74</accession>
<dbReference type="AlphaFoldDB" id="A0AAD9LK74"/>
<organism evidence="5 6">
    <name type="scientific">Babesia divergens</name>
    <dbReference type="NCBI Taxonomy" id="32595"/>
    <lineage>
        <taxon>Eukaryota</taxon>
        <taxon>Sar</taxon>
        <taxon>Alveolata</taxon>
        <taxon>Apicomplexa</taxon>
        <taxon>Aconoidasida</taxon>
        <taxon>Piroplasmida</taxon>
        <taxon>Babesiidae</taxon>
        <taxon>Babesia</taxon>
    </lineage>
</organism>
<dbReference type="Gene3D" id="2.30.30.790">
    <property type="match status" value="1"/>
</dbReference>
<comment type="caution">
    <text evidence="5">The sequence shown here is derived from an EMBL/GenBank/DDBJ whole genome shotgun (WGS) entry which is preliminary data.</text>
</comment>
<name>A0AAD9LK74_BABDI</name>
<evidence type="ECO:0000313" key="5">
    <source>
        <dbReference type="EMBL" id="KAK1938617.1"/>
    </source>
</evidence>
<reference evidence="5" key="2">
    <citation type="submission" date="2021-05" db="EMBL/GenBank/DDBJ databases">
        <authorList>
            <person name="Pain A."/>
        </authorList>
    </citation>
    <scope>NUCLEOTIDE SEQUENCE</scope>
    <source>
        <strain evidence="5">1802A</strain>
    </source>
</reference>
<dbReference type="GO" id="GO:0005762">
    <property type="term" value="C:mitochondrial large ribosomal subunit"/>
    <property type="evidence" value="ECO:0007669"/>
    <property type="project" value="TreeGrafter"/>
</dbReference>
<dbReference type="Proteomes" id="UP001195914">
    <property type="component" value="Unassembled WGS sequence"/>
</dbReference>
<evidence type="ECO:0000256" key="1">
    <source>
        <dbReference type="ARBA" id="ARBA00005781"/>
    </source>
</evidence>
<sequence>MPAINLGDLIEVKYELSRTQQTFATFQGYCVDIRRRGLNSSFTLKNAFDGVGVTQMVPYYSPRLLNVKVMKSVSSAGKATNRRFNIVKPITRDYRYRFHLNVRHRYSRRSGVHKPGIRSFEIRLKNRIARLKASYYQMRLEAGLPPYVWGGAYNINTRQRSRLVRAETNRRIQLYSMDEERRRREMLHKRREKSRWGVYRLPGTKYLKLLDERKHITKNQI</sequence>
<proteinExistence type="inferred from homology"/>
<dbReference type="PANTHER" id="PTHR15680:SF9">
    <property type="entry name" value="LARGE RIBOSOMAL SUBUNIT PROTEIN BL19M"/>
    <property type="match status" value="1"/>
</dbReference>
<protein>
    <recommendedName>
        <fullName evidence="4">50S ribosomal protein L19, chloroplastic</fullName>
    </recommendedName>
</protein>